<dbReference type="Pfam" id="PF00691">
    <property type="entry name" value="OmpA"/>
    <property type="match status" value="1"/>
</dbReference>
<feature type="domain" description="OmpA-like" evidence="10">
    <location>
        <begin position="132"/>
        <end position="252"/>
    </location>
</feature>
<evidence type="ECO:0000259" key="10">
    <source>
        <dbReference type="PROSITE" id="PS51123"/>
    </source>
</evidence>
<dbReference type="InterPro" id="IPR025713">
    <property type="entry name" value="MotB-like_N_dom"/>
</dbReference>
<dbReference type="InterPro" id="IPR050330">
    <property type="entry name" value="Bact_OuterMem_StrucFunc"/>
</dbReference>
<dbReference type="InterPro" id="IPR036737">
    <property type="entry name" value="OmpA-like_sf"/>
</dbReference>
<sequence>MPRRRIEEQNLHAQRWVISYADFITLMFAFFVVMYAISSVNEEKYKQVADSLSGVFAGPEGDAERAIEGQSETDPAGIGVFRGGEENSRVPTVKIIQPKPENSAVLKAIGDQMEVQFKKLISSGHVAVQSNNLWVALELGANLVYPEGGALPAITSDPVFERVAKIVNQYDNPIHVEGYTDNQFISSDEYPSNWELSAARAAGVVRILELNKVKPQRMAAVGFGEYQPLADNGTEDGRKVNRRIVIVITRDRKTQRVVSAFGSEQVSEDAVSGILTESGLPESAIEKVVDEQGRISFRRKDQTQPIDIETLTSPESFAPPTQESPQ</sequence>
<evidence type="ECO:0000313" key="11">
    <source>
        <dbReference type="EMBL" id="BBB25193.1"/>
    </source>
</evidence>
<gene>
    <name evidence="11" type="ORF">AMJAP_0594</name>
</gene>
<keyword evidence="6 7" id="KW-0472">Membrane</keyword>
<feature type="region of interest" description="Disordered" evidence="8">
    <location>
        <begin position="296"/>
        <end position="326"/>
    </location>
</feature>
<dbReference type="OrthoDB" id="9815217at2"/>
<dbReference type="GO" id="GO:0005886">
    <property type="term" value="C:plasma membrane"/>
    <property type="evidence" value="ECO:0007669"/>
    <property type="project" value="UniProtKB-SubCell"/>
</dbReference>
<dbReference type="RefSeq" id="WP_019622954.1">
    <property type="nucleotide sequence ID" value="NZ_AP014545.1"/>
</dbReference>
<evidence type="ECO:0000313" key="12">
    <source>
        <dbReference type="Proteomes" id="UP000595663"/>
    </source>
</evidence>
<evidence type="ECO:0000256" key="8">
    <source>
        <dbReference type="SAM" id="MobiDB-lite"/>
    </source>
</evidence>
<protein>
    <submittedName>
        <fullName evidence="11">Chemotaxis protein MotB</fullName>
    </submittedName>
</protein>
<evidence type="ECO:0000256" key="7">
    <source>
        <dbReference type="PROSITE-ProRule" id="PRU00473"/>
    </source>
</evidence>
<proteinExistence type="inferred from homology"/>
<comment type="similarity">
    <text evidence="2">Belongs to the MotB family.</text>
</comment>
<accession>A0A7R6P998</accession>
<reference evidence="11 12" key="1">
    <citation type="journal article" date="2008" name="Int. J. Syst. Evol. Microbiol.">
        <title>Amphritea japonica sp. nov. and Amphritea balenae sp. nov., isolated from the sediment adjacent to sperm whale carcasses off Kagoshima, Japan.</title>
        <authorList>
            <person name="Miyazaki M."/>
            <person name="Nogi Y."/>
            <person name="Fujiwara Y."/>
            <person name="Kawato M."/>
            <person name="Nagahama T."/>
            <person name="Kubokawa K."/>
            <person name="Horikoshi K."/>
        </authorList>
    </citation>
    <scope>NUCLEOTIDE SEQUENCE [LARGE SCALE GENOMIC DNA]</scope>
    <source>
        <strain evidence="11 12">ATCC BAA-1530</strain>
    </source>
</reference>
<dbReference type="InterPro" id="IPR006665">
    <property type="entry name" value="OmpA-like"/>
</dbReference>
<name>A0A7R6P998_9GAMM</name>
<evidence type="ECO:0000256" key="9">
    <source>
        <dbReference type="SAM" id="Phobius"/>
    </source>
</evidence>
<keyword evidence="4 9" id="KW-0812">Transmembrane</keyword>
<dbReference type="EMBL" id="AP014545">
    <property type="protein sequence ID" value="BBB25193.1"/>
    <property type="molecule type" value="Genomic_DNA"/>
</dbReference>
<feature type="transmembrane region" description="Helical" evidence="9">
    <location>
        <begin position="20"/>
        <end position="37"/>
    </location>
</feature>
<dbReference type="AlphaFoldDB" id="A0A7R6P998"/>
<dbReference type="KEGG" id="ajp:AMJAP_0594"/>
<dbReference type="Gene3D" id="3.30.1330.60">
    <property type="entry name" value="OmpA-like domain"/>
    <property type="match status" value="1"/>
</dbReference>
<dbReference type="PROSITE" id="PS51123">
    <property type="entry name" value="OMPA_2"/>
    <property type="match status" value="1"/>
</dbReference>
<dbReference type="PANTHER" id="PTHR30329:SF20">
    <property type="entry name" value="EXPORTED PROTEIN"/>
    <property type="match status" value="1"/>
</dbReference>
<evidence type="ECO:0000256" key="5">
    <source>
        <dbReference type="ARBA" id="ARBA00022989"/>
    </source>
</evidence>
<dbReference type="SUPFAM" id="SSF103088">
    <property type="entry name" value="OmpA-like"/>
    <property type="match status" value="1"/>
</dbReference>
<dbReference type="PANTHER" id="PTHR30329">
    <property type="entry name" value="STATOR ELEMENT OF FLAGELLAR MOTOR COMPLEX"/>
    <property type="match status" value="1"/>
</dbReference>
<keyword evidence="3" id="KW-1003">Cell membrane</keyword>
<dbReference type="Proteomes" id="UP000595663">
    <property type="component" value="Chromosome"/>
</dbReference>
<dbReference type="Pfam" id="PF13677">
    <property type="entry name" value="MotB_plug"/>
    <property type="match status" value="1"/>
</dbReference>
<comment type="subcellular location">
    <subcellularLocation>
        <location evidence="1">Cell membrane</location>
        <topology evidence="1">Single-pass membrane protein</topology>
    </subcellularLocation>
</comment>
<keyword evidence="12" id="KW-1185">Reference proteome</keyword>
<organism evidence="11 12">
    <name type="scientific">Amphritea japonica ATCC BAA-1530</name>
    <dbReference type="NCBI Taxonomy" id="1278309"/>
    <lineage>
        <taxon>Bacteria</taxon>
        <taxon>Pseudomonadati</taxon>
        <taxon>Pseudomonadota</taxon>
        <taxon>Gammaproteobacteria</taxon>
        <taxon>Oceanospirillales</taxon>
        <taxon>Oceanospirillaceae</taxon>
        <taxon>Amphritea</taxon>
    </lineage>
</organism>
<evidence type="ECO:0000256" key="6">
    <source>
        <dbReference type="ARBA" id="ARBA00023136"/>
    </source>
</evidence>
<keyword evidence="5 9" id="KW-1133">Transmembrane helix</keyword>
<feature type="compositionally biased region" description="Polar residues" evidence="8">
    <location>
        <begin position="310"/>
        <end position="326"/>
    </location>
</feature>
<evidence type="ECO:0000256" key="2">
    <source>
        <dbReference type="ARBA" id="ARBA00008914"/>
    </source>
</evidence>
<evidence type="ECO:0000256" key="1">
    <source>
        <dbReference type="ARBA" id="ARBA00004162"/>
    </source>
</evidence>
<dbReference type="CDD" id="cd07185">
    <property type="entry name" value="OmpA_C-like"/>
    <property type="match status" value="1"/>
</dbReference>
<evidence type="ECO:0000256" key="3">
    <source>
        <dbReference type="ARBA" id="ARBA00022475"/>
    </source>
</evidence>
<evidence type="ECO:0000256" key="4">
    <source>
        <dbReference type="ARBA" id="ARBA00022692"/>
    </source>
</evidence>